<dbReference type="InterPro" id="IPR009594">
    <property type="entry name" value="Tscrpt_reg_HTH_AraC_N"/>
</dbReference>
<dbReference type="SUPFAM" id="SSF46689">
    <property type="entry name" value="Homeodomain-like"/>
    <property type="match status" value="2"/>
</dbReference>
<dbReference type="AlphaFoldDB" id="A0A9Q3UPE0"/>
<proteinExistence type="predicted"/>
<evidence type="ECO:0000256" key="1">
    <source>
        <dbReference type="ARBA" id="ARBA00023015"/>
    </source>
</evidence>
<dbReference type="Pfam" id="PF06719">
    <property type="entry name" value="AraC_N"/>
    <property type="match status" value="1"/>
</dbReference>
<dbReference type="RefSeq" id="WP_228234031.1">
    <property type="nucleotide sequence ID" value="NZ_ARXL01000050.1"/>
</dbReference>
<keyword evidence="6" id="KW-1185">Reference proteome</keyword>
<dbReference type="PROSITE" id="PS01124">
    <property type="entry name" value="HTH_ARAC_FAMILY_2"/>
    <property type="match status" value="1"/>
</dbReference>
<feature type="region of interest" description="Disordered" evidence="3">
    <location>
        <begin position="279"/>
        <end position="298"/>
    </location>
</feature>
<dbReference type="PANTHER" id="PTHR43436">
    <property type="entry name" value="ARAC-FAMILY TRANSCRIPTIONAL REGULATOR"/>
    <property type="match status" value="1"/>
</dbReference>
<evidence type="ECO:0000256" key="2">
    <source>
        <dbReference type="ARBA" id="ARBA00023163"/>
    </source>
</evidence>
<dbReference type="SUPFAM" id="SSF51182">
    <property type="entry name" value="RmlC-like cupins"/>
    <property type="match status" value="1"/>
</dbReference>
<dbReference type="PANTHER" id="PTHR43436:SF1">
    <property type="entry name" value="TRANSCRIPTIONAL REGULATORY PROTEIN"/>
    <property type="match status" value="1"/>
</dbReference>
<comment type="caution">
    <text evidence="5">The sequence shown here is derived from an EMBL/GenBank/DDBJ whole genome shotgun (WGS) entry which is preliminary data.</text>
</comment>
<evidence type="ECO:0000259" key="4">
    <source>
        <dbReference type="PROSITE" id="PS01124"/>
    </source>
</evidence>
<evidence type="ECO:0000256" key="3">
    <source>
        <dbReference type="SAM" id="MobiDB-lite"/>
    </source>
</evidence>
<keyword evidence="1" id="KW-0805">Transcription regulation</keyword>
<evidence type="ECO:0000313" key="5">
    <source>
        <dbReference type="EMBL" id="MCC4309082.1"/>
    </source>
</evidence>
<dbReference type="InterPro" id="IPR011051">
    <property type="entry name" value="RmlC_Cupin_sf"/>
</dbReference>
<sequence length="298" mass="32401">MSDALCQAVGRYTRLHANTAGIASTPVAGLFLVSGERPGALEHAISKPLVCLVLQGSKRVTIGPRTFTFAAGDSMIVTANVPTVSRIREASAARPYLAVALDLDPTVIAELDMTLGASAAPEEPAVDDVEARLRDAVWRLVRLLEQPRSLAVLGPSLVREIHYWLLLGHQGPAIRHLGLPESRVRRIGRAVALLRRDYARPLTIEQLAGAAGMSRSAFHRHFRAVTSLSPLQFQKQLRLIEARRLLISEGKSASRAAFEVGYASVSQFTREYARLHGRPPVRDRNAVAEQSEAAADSK</sequence>
<feature type="domain" description="HTH araC/xylS-type" evidence="4">
    <location>
        <begin position="188"/>
        <end position="286"/>
    </location>
</feature>
<evidence type="ECO:0000313" key="6">
    <source>
        <dbReference type="Proteomes" id="UP001108027"/>
    </source>
</evidence>
<reference evidence="5" key="1">
    <citation type="submission" date="2021-10" db="EMBL/GenBank/DDBJ databases">
        <title>The diversity and Nitrogen Metabolism of Culturable Nitrate-Utilizing Bacteria Within the Oxygen Minimum Zone of the Changjiang (Yangtze River)Estuary.</title>
        <authorList>
            <person name="Zhang D."/>
            <person name="Zheng J."/>
            <person name="Liu S."/>
            <person name="He W."/>
        </authorList>
    </citation>
    <scope>NUCLEOTIDE SEQUENCE</scope>
    <source>
        <strain evidence="5">FXH-223</strain>
    </source>
</reference>
<dbReference type="SMART" id="SM00342">
    <property type="entry name" value="HTH_ARAC"/>
    <property type="match status" value="1"/>
</dbReference>
<dbReference type="Pfam" id="PF12833">
    <property type="entry name" value="HTH_18"/>
    <property type="match status" value="1"/>
</dbReference>
<protein>
    <submittedName>
        <fullName evidence="5">AraC family transcriptional regulator</fullName>
    </submittedName>
</protein>
<organism evidence="5 6">
    <name type="scientific">Alloalcanivorax marinus</name>
    <dbReference type="NCBI Taxonomy" id="1177169"/>
    <lineage>
        <taxon>Bacteria</taxon>
        <taxon>Pseudomonadati</taxon>
        <taxon>Pseudomonadota</taxon>
        <taxon>Gammaproteobacteria</taxon>
        <taxon>Oceanospirillales</taxon>
        <taxon>Alcanivoracaceae</taxon>
        <taxon>Alloalcanivorax</taxon>
    </lineage>
</organism>
<name>A0A9Q3UPE0_9GAMM</name>
<dbReference type="GO" id="GO:0043565">
    <property type="term" value="F:sequence-specific DNA binding"/>
    <property type="evidence" value="ECO:0007669"/>
    <property type="project" value="InterPro"/>
</dbReference>
<dbReference type="EMBL" id="JAJGNA010000012">
    <property type="protein sequence ID" value="MCC4309082.1"/>
    <property type="molecule type" value="Genomic_DNA"/>
</dbReference>
<dbReference type="Proteomes" id="UP001108027">
    <property type="component" value="Unassembled WGS sequence"/>
</dbReference>
<accession>A0A9Q3UPE0</accession>
<dbReference type="InterPro" id="IPR018060">
    <property type="entry name" value="HTH_AraC"/>
</dbReference>
<dbReference type="GO" id="GO:0003700">
    <property type="term" value="F:DNA-binding transcription factor activity"/>
    <property type="evidence" value="ECO:0007669"/>
    <property type="project" value="InterPro"/>
</dbReference>
<gene>
    <name evidence="5" type="ORF">LL252_10915</name>
</gene>
<keyword evidence="2" id="KW-0804">Transcription</keyword>
<dbReference type="InterPro" id="IPR009057">
    <property type="entry name" value="Homeodomain-like_sf"/>
</dbReference>
<dbReference type="Gene3D" id="1.10.10.60">
    <property type="entry name" value="Homeodomain-like"/>
    <property type="match status" value="2"/>
</dbReference>